<protein>
    <submittedName>
        <fullName evidence="1">Uncharacterized protein</fullName>
    </submittedName>
</protein>
<dbReference type="RefSeq" id="WP_064969878.1">
    <property type="nucleotide sequence ID" value="NZ_CP011859.1"/>
</dbReference>
<gene>
    <name evidence="1" type="ORF">AB406_1707</name>
</gene>
<dbReference type="EMBL" id="CP011859">
    <property type="protein sequence ID" value="AQY22651.1"/>
    <property type="molecule type" value="Genomic_DNA"/>
</dbReference>
<reference evidence="1 2" key="1">
    <citation type="submission" date="2015-06" db="EMBL/GenBank/DDBJ databases">
        <title>R. anatipestifer strain HXb2 is the most virulent strain so far, and the genome sequence would help us uncover the pathogenesis.</title>
        <authorList>
            <person name="Hu Q."/>
            <person name="Qi J."/>
            <person name="Bo H."/>
            <person name="Liu G."/>
            <person name="Tao M."/>
            <person name="Ding Y."/>
            <person name="Xue Y."/>
        </authorList>
    </citation>
    <scope>NUCLEOTIDE SEQUENCE [LARGE SCALE GENOMIC DNA]</scope>
    <source>
        <strain evidence="1 2">HXb2</strain>
    </source>
</reference>
<organism evidence="1 2">
    <name type="scientific">Riemerella anatipestifer</name>
    <name type="common">Moraxella anatipestifer</name>
    <dbReference type="NCBI Taxonomy" id="34085"/>
    <lineage>
        <taxon>Bacteria</taxon>
        <taxon>Pseudomonadati</taxon>
        <taxon>Bacteroidota</taxon>
        <taxon>Flavobacteriia</taxon>
        <taxon>Flavobacteriales</taxon>
        <taxon>Weeksellaceae</taxon>
        <taxon>Riemerella</taxon>
    </lineage>
</organism>
<accession>A0A1S7DUB1</accession>
<dbReference type="Proteomes" id="UP000189883">
    <property type="component" value="Chromosome"/>
</dbReference>
<name>A0A1S7DUB1_RIEAN</name>
<evidence type="ECO:0000313" key="2">
    <source>
        <dbReference type="Proteomes" id="UP000189883"/>
    </source>
</evidence>
<proteinExistence type="predicted"/>
<evidence type="ECO:0000313" key="1">
    <source>
        <dbReference type="EMBL" id="AQY22651.1"/>
    </source>
</evidence>
<dbReference type="AlphaFoldDB" id="A0A1S7DUB1"/>
<sequence>MNRDITQLFINEAEKIIEKNKSKKSIFVESIGYTLSSYNNVKKGTNVQFDNLLLFCKNYGFDLDYFIDHEKYIENAKKIITHKDDSSLKSKIDEIRLHFSALEKANNEIKSLLKHGLEITNDYDLKLNELKTTIGF</sequence>